<accession>A0A6G0ZQI0</accession>
<evidence type="ECO:0000313" key="2">
    <source>
        <dbReference type="EMBL" id="KAF0773865.1"/>
    </source>
</evidence>
<keyword evidence="1" id="KW-0732">Signal</keyword>
<evidence type="ECO:0000313" key="3">
    <source>
        <dbReference type="Proteomes" id="UP000478052"/>
    </source>
</evidence>
<dbReference type="EMBL" id="VUJU01000024">
    <property type="protein sequence ID" value="KAF0773865.1"/>
    <property type="molecule type" value="Genomic_DNA"/>
</dbReference>
<sequence length="143" mass="16292">MTVKISIFAIVLIASYVSAGGGDYQPSTSTLSMTLPFMPYYPMDGPIYTSYKKSIYTLNQALGNICFSAQNVYDQYKLYKNQQDLNLEFNESKVRFDSAIQHFDEKLSEYRQALMKYKLLLGYNSNNIPISMDDNIGIDSNLL</sequence>
<reference evidence="2 3" key="1">
    <citation type="submission" date="2019-08" db="EMBL/GenBank/DDBJ databases">
        <title>Whole genome of Aphis craccivora.</title>
        <authorList>
            <person name="Voronova N.V."/>
            <person name="Shulinski R.S."/>
            <person name="Bandarenka Y.V."/>
            <person name="Zhorov D.G."/>
            <person name="Warner D."/>
        </authorList>
    </citation>
    <scope>NUCLEOTIDE SEQUENCE [LARGE SCALE GENOMIC DNA]</scope>
    <source>
        <strain evidence="2">180601</strain>
        <tissue evidence="2">Whole Body</tissue>
    </source>
</reference>
<gene>
    <name evidence="2" type="ORF">FWK35_00005808</name>
</gene>
<feature type="chain" id="PRO_5026130298" evidence="1">
    <location>
        <begin position="20"/>
        <end position="143"/>
    </location>
</feature>
<evidence type="ECO:0000256" key="1">
    <source>
        <dbReference type="SAM" id="SignalP"/>
    </source>
</evidence>
<keyword evidence="3" id="KW-1185">Reference proteome</keyword>
<dbReference type="Proteomes" id="UP000478052">
    <property type="component" value="Unassembled WGS sequence"/>
</dbReference>
<protein>
    <submittedName>
        <fullName evidence="2">Mp1-like effector</fullName>
    </submittedName>
</protein>
<dbReference type="OrthoDB" id="6614529at2759"/>
<dbReference type="AlphaFoldDB" id="A0A6G0ZQI0"/>
<name>A0A6G0ZQI0_APHCR</name>
<proteinExistence type="predicted"/>
<feature type="signal peptide" evidence="1">
    <location>
        <begin position="1"/>
        <end position="19"/>
    </location>
</feature>
<comment type="caution">
    <text evidence="2">The sequence shown here is derived from an EMBL/GenBank/DDBJ whole genome shotgun (WGS) entry which is preliminary data.</text>
</comment>
<organism evidence="2 3">
    <name type="scientific">Aphis craccivora</name>
    <name type="common">Cowpea aphid</name>
    <dbReference type="NCBI Taxonomy" id="307492"/>
    <lineage>
        <taxon>Eukaryota</taxon>
        <taxon>Metazoa</taxon>
        <taxon>Ecdysozoa</taxon>
        <taxon>Arthropoda</taxon>
        <taxon>Hexapoda</taxon>
        <taxon>Insecta</taxon>
        <taxon>Pterygota</taxon>
        <taxon>Neoptera</taxon>
        <taxon>Paraneoptera</taxon>
        <taxon>Hemiptera</taxon>
        <taxon>Sternorrhyncha</taxon>
        <taxon>Aphidomorpha</taxon>
        <taxon>Aphidoidea</taxon>
        <taxon>Aphididae</taxon>
        <taxon>Aphidini</taxon>
        <taxon>Aphis</taxon>
        <taxon>Aphis</taxon>
    </lineage>
</organism>